<feature type="domain" description="DDE" evidence="1">
    <location>
        <begin position="6"/>
        <end position="57"/>
    </location>
</feature>
<dbReference type="InterPro" id="IPR032874">
    <property type="entry name" value="DDE_dom"/>
</dbReference>
<dbReference type="STRING" id="667129.HMPREF0758_4973"/>
<dbReference type="HOGENOM" id="CLU_2467266_0_0_6"/>
<evidence type="ECO:0000313" key="3">
    <source>
        <dbReference type="Proteomes" id="UP000005723"/>
    </source>
</evidence>
<protein>
    <recommendedName>
        <fullName evidence="1">DDE domain-containing protein</fullName>
    </recommendedName>
</protein>
<accession>D4E9X3</accession>
<name>D4E9X3_SEROD</name>
<reference evidence="2 3" key="1">
    <citation type="submission" date="2010-01" db="EMBL/GenBank/DDBJ databases">
        <authorList>
            <person name="Muzny D."/>
            <person name="Qin X."/>
            <person name="Deng J."/>
            <person name="Jiang H."/>
            <person name="Liu Y."/>
            <person name="Qu J."/>
            <person name="Song X.-Z."/>
            <person name="Zhang L."/>
            <person name="Thornton R."/>
            <person name="Coyle M."/>
            <person name="Francisco L."/>
            <person name="Jackson L."/>
            <person name="Javaid M."/>
            <person name="Korchina V."/>
            <person name="Kovar C."/>
            <person name="Mata R."/>
            <person name="Mathew T."/>
            <person name="Ngo R."/>
            <person name="Nguyen L."/>
            <person name="Nguyen N."/>
            <person name="Okwuonu G."/>
            <person name="Ongeri F."/>
            <person name="Pham C."/>
            <person name="Simmons D."/>
            <person name="Wilczek-Boney K."/>
            <person name="Hale W."/>
            <person name="Jakkamsetti A."/>
            <person name="Pham P."/>
            <person name="Ruth R."/>
            <person name="San Lucas F."/>
            <person name="Warren J."/>
            <person name="Zhang J."/>
            <person name="Zhao Z."/>
            <person name="Zhou C."/>
            <person name="Zhu D."/>
            <person name="Lee S."/>
            <person name="Bess C."/>
            <person name="Blankenburg K."/>
            <person name="Forbes L."/>
            <person name="Fu Q."/>
            <person name="Gubbala S."/>
            <person name="Hirani K."/>
            <person name="Jayaseelan J.C."/>
            <person name="Lara F."/>
            <person name="Munidasa M."/>
            <person name="Palculict T."/>
            <person name="Patil S."/>
            <person name="Pu L.-L."/>
            <person name="Saada N."/>
            <person name="Tang L."/>
            <person name="Weissenberger G."/>
            <person name="Zhu Y."/>
            <person name="Hemphill L."/>
            <person name="Shang Y."/>
            <person name="Youmans B."/>
            <person name="Ayvaz T."/>
            <person name="Ross M."/>
            <person name="Santibanez J."/>
            <person name="Aqrawi P."/>
            <person name="Gross S."/>
            <person name="Joshi V."/>
            <person name="Fowler G."/>
            <person name="Nazareth L."/>
            <person name="Reid J."/>
            <person name="Worley K."/>
            <person name="Petrosino J."/>
            <person name="Highlander S."/>
            <person name="Gibbs R."/>
        </authorList>
    </citation>
    <scope>NUCLEOTIDE SEQUENCE [LARGE SCALE GENOMIC DNA]</scope>
    <source>
        <strain evidence="2 3">DSM 4582</strain>
    </source>
</reference>
<dbReference type="EMBL" id="ADBY01000077">
    <property type="protein sequence ID" value="EFE93391.1"/>
    <property type="molecule type" value="Genomic_DNA"/>
</dbReference>
<gene>
    <name evidence="2" type="ORF">HMPREF0758_4973</name>
</gene>
<comment type="caution">
    <text evidence="2">The sequence shown here is derived from an EMBL/GenBank/DDBJ whole genome shotgun (WGS) entry which is preliminary data.</text>
</comment>
<dbReference type="Pfam" id="PF13610">
    <property type="entry name" value="DDE_Tnp_IS240"/>
    <property type="match status" value="1"/>
</dbReference>
<dbReference type="AlphaFoldDB" id="D4E9X3"/>
<organism evidence="2 3">
    <name type="scientific">Serratia odorifera DSM 4582</name>
    <dbReference type="NCBI Taxonomy" id="667129"/>
    <lineage>
        <taxon>Bacteria</taxon>
        <taxon>Pseudomonadati</taxon>
        <taxon>Pseudomonadota</taxon>
        <taxon>Gammaproteobacteria</taxon>
        <taxon>Enterobacterales</taxon>
        <taxon>Yersiniaceae</taxon>
        <taxon>Serratia</taxon>
    </lineage>
</organism>
<evidence type="ECO:0000259" key="1">
    <source>
        <dbReference type="Pfam" id="PF13610"/>
    </source>
</evidence>
<sequence>MDQNQSQWKSLYRAVDTAGQTIEFLLIAKRDTAAALSFFRKAIRHHGKSDVVTIDKVVPTRPLWPYLYLIRVNARKPIPHNRIPRFCG</sequence>
<dbReference type="Proteomes" id="UP000005723">
    <property type="component" value="Unassembled WGS sequence"/>
</dbReference>
<evidence type="ECO:0000313" key="2">
    <source>
        <dbReference type="EMBL" id="EFE93391.1"/>
    </source>
</evidence>
<keyword evidence="3" id="KW-1185">Reference proteome</keyword>
<proteinExistence type="predicted"/>